<dbReference type="AlphaFoldDB" id="A0A919MD69"/>
<protein>
    <submittedName>
        <fullName evidence="1">Uncharacterized protein</fullName>
    </submittedName>
</protein>
<evidence type="ECO:0000313" key="2">
    <source>
        <dbReference type="Proteomes" id="UP000598174"/>
    </source>
</evidence>
<evidence type="ECO:0000313" key="1">
    <source>
        <dbReference type="EMBL" id="GIE08190.1"/>
    </source>
</evidence>
<comment type="caution">
    <text evidence="1">The sequence shown here is derived from an EMBL/GenBank/DDBJ whole genome shotgun (WGS) entry which is preliminary data.</text>
</comment>
<dbReference type="EMBL" id="BOMM01000001">
    <property type="protein sequence ID" value="GIE08190.1"/>
    <property type="molecule type" value="Genomic_DNA"/>
</dbReference>
<accession>A0A919MD69</accession>
<name>A0A919MD69_9ACTN</name>
<sequence length="74" mass="8274">MYCIVLGFGHRRRKFVRLAESSPAVQDLDLRGQTIGADSDFYATCRVGALRRRRGGVRNGPRDLPDVLDVALEL</sequence>
<reference evidence="1" key="1">
    <citation type="submission" date="2021-01" db="EMBL/GenBank/DDBJ databases">
        <title>Whole genome shotgun sequence of Actinoplanes ferrugineus NBRC 15555.</title>
        <authorList>
            <person name="Komaki H."/>
            <person name="Tamura T."/>
        </authorList>
    </citation>
    <scope>NUCLEOTIDE SEQUENCE</scope>
    <source>
        <strain evidence="1">NBRC 15555</strain>
    </source>
</reference>
<gene>
    <name evidence="1" type="ORF">Afe05nite_00300</name>
</gene>
<keyword evidence="2" id="KW-1185">Reference proteome</keyword>
<dbReference type="Proteomes" id="UP000598174">
    <property type="component" value="Unassembled WGS sequence"/>
</dbReference>
<organism evidence="1 2">
    <name type="scientific">Paractinoplanes ferrugineus</name>
    <dbReference type="NCBI Taxonomy" id="113564"/>
    <lineage>
        <taxon>Bacteria</taxon>
        <taxon>Bacillati</taxon>
        <taxon>Actinomycetota</taxon>
        <taxon>Actinomycetes</taxon>
        <taxon>Micromonosporales</taxon>
        <taxon>Micromonosporaceae</taxon>
        <taxon>Paractinoplanes</taxon>
    </lineage>
</organism>
<proteinExistence type="predicted"/>